<evidence type="ECO:0000256" key="4">
    <source>
        <dbReference type="ARBA" id="ARBA00022989"/>
    </source>
</evidence>
<feature type="transmembrane region" description="Helical" evidence="6">
    <location>
        <begin position="155"/>
        <end position="175"/>
    </location>
</feature>
<keyword evidence="8" id="KW-1185">Reference proteome</keyword>
<keyword evidence="5 6" id="KW-0472">Membrane</keyword>
<feature type="transmembrane region" description="Helical" evidence="6">
    <location>
        <begin position="365"/>
        <end position="388"/>
    </location>
</feature>
<evidence type="ECO:0000256" key="2">
    <source>
        <dbReference type="ARBA" id="ARBA00022475"/>
    </source>
</evidence>
<dbReference type="AlphaFoldDB" id="A0A6N4VA82"/>
<evidence type="ECO:0008006" key="9">
    <source>
        <dbReference type="Google" id="ProtNLM"/>
    </source>
</evidence>
<feature type="transmembrane region" description="Helical" evidence="6">
    <location>
        <begin position="94"/>
        <end position="115"/>
    </location>
</feature>
<evidence type="ECO:0000256" key="3">
    <source>
        <dbReference type="ARBA" id="ARBA00022692"/>
    </source>
</evidence>
<feature type="transmembrane region" description="Helical" evidence="6">
    <location>
        <begin position="340"/>
        <end position="359"/>
    </location>
</feature>
<feature type="transmembrane region" description="Helical" evidence="6">
    <location>
        <begin position="276"/>
        <end position="303"/>
    </location>
</feature>
<dbReference type="EMBL" id="AP022570">
    <property type="protein sequence ID" value="BBX50928.1"/>
    <property type="molecule type" value="Genomic_DNA"/>
</dbReference>
<keyword evidence="4 6" id="KW-1133">Transmembrane helix</keyword>
<proteinExistence type="predicted"/>
<gene>
    <name evidence="7" type="ORF">MPOR_19540</name>
</gene>
<feature type="transmembrane region" description="Helical" evidence="6">
    <location>
        <begin position="127"/>
        <end position="149"/>
    </location>
</feature>
<protein>
    <recommendedName>
        <fullName evidence="9">O-antigen/teichoic acid export membrane protein</fullName>
    </recommendedName>
</protein>
<dbReference type="GO" id="GO:0005886">
    <property type="term" value="C:plasma membrane"/>
    <property type="evidence" value="ECO:0007669"/>
    <property type="project" value="UniProtKB-SubCell"/>
</dbReference>
<organism evidence="7 8">
    <name type="scientific">Mycolicibacterium poriferae</name>
    <dbReference type="NCBI Taxonomy" id="39694"/>
    <lineage>
        <taxon>Bacteria</taxon>
        <taxon>Bacillati</taxon>
        <taxon>Actinomycetota</taxon>
        <taxon>Actinomycetes</taxon>
        <taxon>Mycobacteriales</taxon>
        <taxon>Mycobacteriaceae</taxon>
        <taxon>Mycolicibacterium</taxon>
    </lineage>
</organism>
<name>A0A6N4VA82_9MYCO</name>
<comment type="subcellular location">
    <subcellularLocation>
        <location evidence="1">Cell membrane</location>
        <topology evidence="1">Multi-pass membrane protein</topology>
    </subcellularLocation>
</comment>
<dbReference type="InterPro" id="IPR050833">
    <property type="entry name" value="Poly_Biosynth_Transport"/>
</dbReference>
<keyword evidence="3 6" id="KW-0812">Transmembrane</keyword>
<evidence type="ECO:0000256" key="1">
    <source>
        <dbReference type="ARBA" id="ARBA00004651"/>
    </source>
</evidence>
<dbReference type="PANTHER" id="PTHR30250:SF11">
    <property type="entry name" value="O-ANTIGEN TRANSPORTER-RELATED"/>
    <property type="match status" value="1"/>
</dbReference>
<evidence type="ECO:0000313" key="7">
    <source>
        <dbReference type="EMBL" id="BBX50928.1"/>
    </source>
</evidence>
<feature type="transmembrane region" description="Helical" evidence="6">
    <location>
        <begin position="309"/>
        <end position="328"/>
    </location>
</feature>
<dbReference type="PANTHER" id="PTHR30250">
    <property type="entry name" value="PST FAMILY PREDICTED COLANIC ACID TRANSPORTER"/>
    <property type="match status" value="1"/>
</dbReference>
<feature type="transmembrane region" description="Helical" evidence="6">
    <location>
        <begin position="20"/>
        <end position="40"/>
    </location>
</feature>
<reference evidence="7 8" key="1">
    <citation type="journal article" date="2019" name="Emerg. Microbes Infect.">
        <title>Comprehensive subspecies identification of 175 nontuberculous mycobacteria species based on 7547 genomic profiles.</title>
        <authorList>
            <person name="Matsumoto Y."/>
            <person name="Kinjo T."/>
            <person name="Motooka D."/>
            <person name="Nabeya D."/>
            <person name="Jung N."/>
            <person name="Uechi K."/>
            <person name="Horii T."/>
            <person name="Iida T."/>
            <person name="Fujita J."/>
            <person name="Nakamura S."/>
        </authorList>
    </citation>
    <scope>NUCLEOTIDE SEQUENCE [LARGE SCALE GENOMIC DNA]</scope>
    <source>
        <strain evidence="7 8">JCM 12603</strain>
    </source>
</reference>
<sequence length="403" mass="41494">MQLLLVAIVTRTLDQADAGRYFVIVGAVSATMYFAGFGLPDGLVKYCPVLGAKGAHEAAAALLRNGFVVSVATVPLCTGVFFVATAVYVDSWSIGATAALCWTAYGVIFIAAQAVVATGRGSLGTSIYYSAANTGQLIITIPAIVILKLDELQSVILALALGTLTSASACALVAWRVAGKRTISATAKFGDVRAAWNQGLSLAANRVVMNCIAWVPVWIAGFTLGAADAAVVGLASRLAGVVGALNAAVRFSLRPTLARDAALGDWKKIEKRASKIGGLAFTFALFGLCGVLVVGPSVIPWIFGPEYTTVSVVTALMLVATIGSSVPIDEVLKMSGHARVVLLAQIVAVVGGMGAQTVAADLGGVNALAFAYGGGTALMYVGLILYLWRVRGVLILPGFPRKA</sequence>
<dbReference type="Proteomes" id="UP000466785">
    <property type="component" value="Chromosome"/>
</dbReference>
<accession>A0A6N4VA82</accession>
<feature type="transmembrane region" description="Helical" evidence="6">
    <location>
        <begin position="207"/>
        <end position="224"/>
    </location>
</feature>
<evidence type="ECO:0000256" key="6">
    <source>
        <dbReference type="SAM" id="Phobius"/>
    </source>
</evidence>
<feature type="transmembrane region" description="Helical" evidence="6">
    <location>
        <begin position="61"/>
        <end position="88"/>
    </location>
</feature>
<keyword evidence="2" id="KW-1003">Cell membrane</keyword>
<dbReference type="KEGG" id="mpof:MPOR_19540"/>
<evidence type="ECO:0000313" key="8">
    <source>
        <dbReference type="Proteomes" id="UP000466785"/>
    </source>
</evidence>
<evidence type="ECO:0000256" key="5">
    <source>
        <dbReference type="ARBA" id="ARBA00023136"/>
    </source>
</evidence>